<gene>
    <name evidence="2" type="ORF">H1P_110041</name>
</gene>
<name>A0A563VJK7_9CYAN</name>
<organism evidence="2 3">
    <name type="scientific">Hyella patelloides LEGE 07179</name>
    <dbReference type="NCBI Taxonomy" id="945734"/>
    <lineage>
        <taxon>Bacteria</taxon>
        <taxon>Bacillati</taxon>
        <taxon>Cyanobacteriota</taxon>
        <taxon>Cyanophyceae</taxon>
        <taxon>Pleurocapsales</taxon>
        <taxon>Hyellaceae</taxon>
        <taxon>Hyella</taxon>
    </lineage>
</organism>
<sequence length="293" mass="32204">MKILITGASGFLGWNLCQQAQSNWQVYGTYFSQAVTIPQTSLSKIDLRDYEQLKQLFNSIKPDAVIHTAAASKPNFCQTNPEESYSINVTASLNIARLCAEQNIPLAFTSTDLVFDGENPPYKESDPVSPICYYGEQKVTAEQEILKIYPATAICRMPLMFGLPSPVANSFLQGFITSLQAGKELNLFVDEFRTPASATTAAKGLLLAIEKRVHGVIHLGGKERISRYNFGLLLAKILNYDPSLIKPGKQKDVVMAAPRSPDTSLDSSKAFAIGYQPQSIEKELMSILNSVQV</sequence>
<evidence type="ECO:0000313" key="3">
    <source>
        <dbReference type="Proteomes" id="UP000320055"/>
    </source>
</evidence>
<feature type="domain" description="RmlD-like substrate binding" evidence="1">
    <location>
        <begin position="1"/>
        <end position="291"/>
    </location>
</feature>
<dbReference type="PANTHER" id="PTHR43242:SF1">
    <property type="entry name" value="NAD(P)-BINDING ROSSMANN-FOLD SUPERFAMILY PROTEIN"/>
    <property type="match status" value="1"/>
</dbReference>
<reference evidence="2 3" key="1">
    <citation type="submission" date="2019-01" db="EMBL/GenBank/DDBJ databases">
        <authorList>
            <person name="Brito A."/>
        </authorList>
    </citation>
    <scope>NUCLEOTIDE SEQUENCE [LARGE SCALE GENOMIC DNA]</scope>
    <source>
        <strain evidence="2">1</strain>
    </source>
</reference>
<dbReference type="Gene3D" id="3.40.50.720">
    <property type="entry name" value="NAD(P)-binding Rossmann-like Domain"/>
    <property type="match status" value="1"/>
</dbReference>
<proteinExistence type="predicted"/>
<dbReference type="SUPFAM" id="SSF51735">
    <property type="entry name" value="NAD(P)-binding Rossmann-fold domains"/>
    <property type="match status" value="1"/>
</dbReference>
<dbReference type="OrthoDB" id="9803892at2"/>
<dbReference type="EMBL" id="CAACVJ010000013">
    <property type="protein sequence ID" value="VEP11591.1"/>
    <property type="molecule type" value="Genomic_DNA"/>
</dbReference>
<protein>
    <submittedName>
        <fullName evidence="2">dTDP-4-dehydrorhamnose reductase</fullName>
    </submittedName>
</protein>
<dbReference type="CDD" id="cd05254">
    <property type="entry name" value="dTDP_HR_like_SDR_e"/>
    <property type="match status" value="1"/>
</dbReference>
<dbReference type="Pfam" id="PF04321">
    <property type="entry name" value="RmlD_sub_bind"/>
    <property type="match status" value="1"/>
</dbReference>
<dbReference type="PANTHER" id="PTHR43242">
    <property type="entry name" value="NAD(P)-BINDING ROSSMANN-FOLD SUPERFAMILY PROTEIN"/>
    <property type="match status" value="1"/>
</dbReference>
<keyword evidence="3" id="KW-1185">Reference proteome</keyword>
<dbReference type="Proteomes" id="UP000320055">
    <property type="component" value="Unassembled WGS sequence"/>
</dbReference>
<dbReference type="RefSeq" id="WP_144863839.1">
    <property type="nucleotide sequence ID" value="NZ_LR213774.1"/>
</dbReference>
<evidence type="ECO:0000259" key="1">
    <source>
        <dbReference type="Pfam" id="PF04321"/>
    </source>
</evidence>
<dbReference type="AlphaFoldDB" id="A0A563VJK7"/>
<dbReference type="InterPro" id="IPR036291">
    <property type="entry name" value="NAD(P)-bd_dom_sf"/>
</dbReference>
<accession>A0A563VJK7</accession>
<evidence type="ECO:0000313" key="2">
    <source>
        <dbReference type="EMBL" id="VEP11591.1"/>
    </source>
</evidence>
<dbReference type="InterPro" id="IPR029903">
    <property type="entry name" value="RmlD-like-bd"/>
</dbReference>